<organism evidence="2 3">
    <name type="scientific">Rufibacter radiotolerans</name>
    <dbReference type="NCBI Taxonomy" id="1379910"/>
    <lineage>
        <taxon>Bacteria</taxon>
        <taxon>Pseudomonadati</taxon>
        <taxon>Bacteroidota</taxon>
        <taxon>Cytophagia</taxon>
        <taxon>Cytophagales</taxon>
        <taxon>Hymenobacteraceae</taxon>
        <taxon>Rufibacter</taxon>
    </lineage>
</organism>
<dbReference type="STRING" id="1379910.TH63_17885"/>
<name>A0A0H4W9G9_9BACT</name>
<evidence type="ECO:0000313" key="3">
    <source>
        <dbReference type="Proteomes" id="UP000036458"/>
    </source>
</evidence>
<feature type="transmembrane region" description="Helical" evidence="1">
    <location>
        <begin position="337"/>
        <end position="355"/>
    </location>
</feature>
<proteinExistence type="predicted"/>
<evidence type="ECO:0008006" key="4">
    <source>
        <dbReference type="Google" id="ProtNLM"/>
    </source>
</evidence>
<accession>A0A0H4W9G9</accession>
<feature type="transmembrane region" description="Helical" evidence="1">
    <location>
        <begin position="284"/>
        <end position="304"/>
    </location>
</feature>
<keyword evidence="1" id="KW-0812">Transmembrane</keyword>
<sequence>MRTALPVVAPFVALLLGLTWYVQRNGFFWDSILLASKYGQWYYQTSFSTLFVPQEMAGYPPLFGMYLAAGWHLFGKTLPVSHFLMLPFLLGIVWQVYLLAKRYLSGTWVFLGILIVFLDPTLLAQSAQVAPDILLLFLYLTCLNAILHHRPWLLGIALALMALHTPRSQILIIAVFLTQLLWHVREYRQLSKPMLGKMLLRYLPAGLLLLGWLGLHYRHFGWIGFSRSSDWGTYSTLVTTPQFFRNLGLIAWRLLDFGRVALWLTGGVLLGLSARSLPKATKELLLLLTVPLITLSAVLVWFTNPIGHRYWLVEFVLLGLLTAHLLQVTVKRKEARAGIYALLLVSLVSGHFWLYPQRVAKGWDATLAHLPYFELRQQMLTYLDQQQIPREEVGSDFPNLAAPSDTDLNKDHRTFPAKNLAAQSYILYSNVFNGFTNEELEDLQEKWVVLHEVRAGQVYMRLYQKKVSTYQGVPISF</sequence>
<reference evidence="2 3" key="1">
    <citation type="submission" date="2015-01" db="EMBL/GenBank/DDBJ databases">
        <title>Rufibacter sp./DG31D/ whole genome sequencing.</title>
        <authorList>
            <person name="Kim M.K."/>
            <person name="Srinivasan S."/>
            <person name="Lee J.-J."/>
        </authorList>
    </citation>
    <scope>NUCLEOTIDE SEQUENCE [LARGE SCALE GENOMIC DNA]</scope>
    <source>
        <strain evidence="2 3">DG31D</strain>
    </source>
</reference>
<dbReference type="PATRIC" id="fig|1379910.4.peg.3899"/>
<feature type="transmembrane region" description="Helical" evidence="1">
    <location>
        <begin position="310"/>
        <end position="330"/>
    </location>
</feature>
<dbReference type="Proteomes" id="UP000036458">
    <property type="component" value="Chromosome"/>
</dbReference>
<dbReference type="KEGG" id="ruf:TH63_17885"/>
<protein>
    <recommendedName>
        <fullName evidence="4">Dolichyl-phosphate-mannose-protein mannosyltransferase</fullName>
    </recommendedName>
</protein>
<feature type="transmembrane region" description="Helical" evidence="1">
    <location>
        <begin position="103"/>
        <end position="122"/>
    </location>
</feature>
<keyword evidence="1" id="KW-0472">Membrane</keyword>
<feature type="transmembrane region" description="Helical" evidence="1">
    <location>
        <begin position="199"/>
        <end position="217"/>
    </location>
</feature>
<evidence type="ECO:0000256" key="1">
    <source>
        <dbReference type="SAM" id="Phobius"/>
    </source>
</evidence>
<feature type="transmembrane region" description="Helical" evidence="1">
    <location>
        <begin position="81"/>
        <end position="97"/>
    </location>
</feature>
<feature type="transmembrane region" description="Helical" evidence="1">
    <location>
        <begin position="153"/>
        <end position="178"/>
    </location>
</feature>
<keyword evidence="3" id="KW-1185">Reference proteome</keyword>
<gene>
    <name evidence="2" type="ORF">TH63_17885</name>
</gene>
<keyword evidence="1" id="KW-1133">Transmembrane helix</keyword>
<dbReference type="AlphaFoldDB" id="A0A0H4W9G9"/>
<dbReference type="EMBL" id="CP010777">
    <property type="protein sequence ID" value="AKQ47086.1"/>
    <property type="molecule type" value="Genomic_DNA"/>
</dbReference>
<evidence type="ECO:0000313" key="2">
    <source>
        <dbReference type="EMBL" id="AKQ47086.1"/>
    </source>
</evidence>
<feature type="transmembrane region" description="Helical" evidence="1">
    <location>
        <begin position="250"/>
        <end position="272"/>
    </location>
</feature>